<evidence type="ECO:0000256" key="5">
    <source>
        <dbReference type="ARBA" id="ARBA00035693"/>
    </source>
</evidence>
<name>A0A6V7H4W4_9HYME</name>
<keyword evidence="8" id="KW-1185">Reference proteome</keyword>
<reference evidence="7" key="1">
    <citation type="submission" date="2020-07" db="EMBL/GenBank/DDBJ databases">
        <authorList>
            <person name="Nazaruddin N."/>
        </authorList>
    </citation>
    <scope>NUCLEOTIDE SEQUENCE</scope>
</reference>
<evidence type="ECO:0000313" key="8">
    <source>
        <dbReference type="Proteomes" id="UP000752696"/>
    </source>
</evidence>
<dbReference type="Pfam" id="PF15239">
    <property type="entry name" value="CFAP96-like"/>
    <property type="match status" value="1"/>
</dbReference>
<proteinExistence type="inferred from homology"/>
<evidence type="ECO:0000256" key="2">
    <source>
        <dbReference type="ARBA" id="ARBA00022490"/>
    </source>
</evidence>
<evidence type="ECO:0000256" key="1">
    <source>
        <dbReference type="ARBA" id="ARBA00004300"/>
    </source>
</evidence>
<comment type="similarity">
    <text evidence="4">Belongs to the CFAP96 family.</text>
</comment>
<dbReference type="GO" id="GO:0005813">
    <property type="term" value="C:centrosome"/>
    <property type="evidence" value="ECO:0007669"/>
    <property type="project" value="UniProtKB-SubCell"/>
</dbReference>
<sequence length="233" mass="25860">EADTCTVSQLEREKAKIGGVLLPPSPAKKHSTPGDYYGCFEKVTRFKPAASEGHRKGKRTPELPNVKIKPNPLGGPGYADICLSRFPSYSHNPYDPPKKHAAPAGRFLNASAPLDYFPPNPYEDKDLAPTYERPIDRVPRMIGPAAFYVPFPKKPGGNHSGCFDKFPSYAGEPYDEQARREMKKKPIGVFVSGGPPRRTKYTSSVIDQVTKVSCNATNYVDYKPQVYPLNEQQ</sequence>
<evidence type="ECO:0000256" key="6">
    <source>
        <dbReference type="SAM" id="MobiDB-lite"/>
    </source>
</evidence>
<feature type="non-terminal residue" evidence="7">
    <location>
        <position position="1"/>
    </location>
</feature>
<dbReference type="Proteomes" id="UP000752696">
    <property type="component" value="Unassembled WGS sequence"/>
</dbReference>
<dbReference type="AlphaFoldDB" id="A0A6V7H4W4"/>
<keyword evidence="2" id="KW-0963">Cytoplasm</keyword>
<dbReference type="PANTHER" id="PTHR31144">
    <property type="entry name" value="UPF0602 PROTEIN C4ORF47"/>
    <property type="match status" value="1"/>
</dbReference>
<evidence type="ECO:0000256" key="3">
    <source>
        <dbReference type="ARBA" id="ARBA00023212"/>
    </source>
</evidence>
<dbReference type="OrthoDB" id="283553at2759"/>
<accession>A0A6V7H4W4</accession>
<dbReference type="EMBL" id="CAJDYZ010007480">
    <property type="protein sequence ID" value="CAD1474336.1"/>
    <property type="molecule type" value="Genomic_DNA"/>
</dbReference>
<comment type="subcellular location">
    <subcellularLocation>
        <location evidence="1">Cytoplasm</location>
        <location evidence="1">Cytoskeleton</location>
        <location evidence="1">Microtubule organizing center</location>
        <location evidence="1">Centrosome</location>
    </subcellularLocation>
</comment>
<feature type="region of interest" description="Disordered" evidence="6">
    <location>
        <begin position="49"/>
        <end position="70"/>
    </location>
</feature>
<evidence type="ECO:0000313" key="7">
    <source>
        <dbReference type="EMBL" id="CAD1474336.1"/>
    </source>
</evidence>
<feature type="non-terminal residue" evidence="7">
    <location>
        <position position="233"/>
    </location>
</feature>
<dbReference type="GO" id="GO:0005881">
    <property type="term" value="C:cytoplasmic microtubule"/>
    <property type="evidence" value="ECO:0007669"/>
    <property type="project" value="TreeGrafter"/>
</dbReference>
<protein>
    <recommendedName>
        <fullName evidence="5">Cilia-and flagella-associated protein 96</fullName>
    </recommendedName>
</protein>
<dbReference type="PANTHER" id="PTHR31144:SF1">
    <property type="entry name" value="UPF0602 PROTEIN C4ORF47"/>
    <property type="match status" value="1"/>
</dbReference>
<keyword evidence="3" id="KW-0206">Cytoskeleton</keyword>
<evidence type="ECO:0000256" key="4">
    <source>
        <dbReference type="ARBA" id="ARBA00035656"/>
    </source>
</evidence>
<comment type="caution">
    <text evidence="7">The sequence shown here is derived from an EMBL/GenBank/DDBJ whole genome shotgun (WGS) entry which is preliminary data.</text>
</comment>
<gene>
    <name evidence="7" type="ORF">MHI_LOCUS461627</name>
</gene>
<dbReference type="InterPro" id="IPR029358">
    <property type="entry name" value="CFAP96"/>
</dbReference>
<organism evidence="7 8">
    <name type="scientific">Heterotrigona itama</name>
    <dbReference type="NCBI Taxonomy" id="395501"/>
    <lineage>
        <taxon>Eukaryota</taxon>
        <taxon>Metazoa</taxon>
        <taxon>Ecdysozoa</taxon>
        <taxon>Arthropoda</taxon>
        <taxon>Hexapoda</taxon>
        <taxon>Insecta</taxon>
        <taxon>Pterygota</taxon>
        <taxon>Neoptera</taxon>
        <taxon>Endopterygota</taxon>
        <taxon>Hymenoptera</taxon>
        <taxon>Apocrita</taxon>
        <taxon>Aculeata</taxon>
        <taxon>Apoidea</taxon>
        <taxon>Anthophila</taxon>
        <taxon>Apidae</taxon>
        <taxon>Heterotrigona</taxon>
    </lineage>
</organism>